<name>A0ABV6N2E7_9PSEU</name>
<comment type="caution">
    <text evidence="1">The sequence shown here is derived from an EMBL/GenBank/DDBJ whole genome shotgun (WGS) entry which is preliminary data.</text>
</comment>
<dbReference type="RefSeq" id="WP_273936546.1">
    <property type="nucleotide sequence ID" value="NZ_CP097263.1"/>
</dbReference>
<accession>A0ABV6N2E7</accession>
<evidence type="ECO:0000313" key="2">
    <source>
        <dbReference type="Proteomes" id="UP001589810"/>
    </source>
</evidence>
<reference evidence="1 2" key="1">
    <citation type="submission" date="2024-09" db="EMBL/GenBank/DDBJ databases">
        <authorList>
            <person name="Sun Q."/>
            <person name="Mori K."/>
        </authorList>
    </citation>
    <scope>NUCLEOTIDE SEQUENCE [LARGE SCALE GENOMIC DNA]</scope>
    <source>
        <strain evidence="1 2">TBRC 1432</strain>
    </source>
</reference>
<evidence type="ECO:0008006" key="3">
    <source>
        <dbReference type="Google" id="ProtNLM"/>
    </source>
</evidence>
<sequence length="260" mass="27001">MRKSLVGVGVAALVVLAGCDAQQSGAPMAKTGDTATDAVQLVALAKNSTAKSRTVKIDATVDSSGMHVTMTGQGQFGGDASQMAMQVGTAAGGMEMRLADKKVYIKPPASMQSRLGTDKTWIQLGGGDDSLSQLIDGGMDQLATQGDPSTFLNQISQGGKVTKTEKTTLDGQPVTHYTVDVDTAKAKSELPPQLAGSVKPMTVDLWLNSENLPLQMIAVAGDTYNAKIHYTDWGGKVDVQAPPADQVVSLGDLNVNLGGH</sequence>
<gene>
    <name evidence="1" type="ORF">ACFFH7_32550</name>
</gene>
<dbReference type="Proteomes" id="UP001589810">
    <property type="component" value="Unassembled WGS sequence"/>
</dbReference>
<dbReference type="PROSITE" id="PS51257">
    <property type="entry name" value="PROKAR_LIPOPROTEIN"/>
    <property type="match status" value="1"/>
</dbReference>
<dbReference type="SUPFAM" id="SSF89392">
    <property type="entry name" value="Prokaryotic lipoproteins and lipoprotein localization factors"/>
    <property type="match status" value="1"/>
</dbReference>
<dbReference type="InterPro" id="IPR029046">
    <property type="entry name" value="LolA/LolB/LppX"/>
</dbReference>
<dbReference type="EMBL" id="JBHLUD010000013">
    <property type="protein sequence ID" value="MFC0546285.1"/>
    <property type="molecule type" value="Genomic_DNA"/>
</dbReference>
<keyword evidence="2" id="KW-1185">Reference proteome</keyword>
<protein>
    <recommendedName>
        <fullName evidence="3">LppX_LprAFG lipoprotein</fullName>
    </recommendedName>
</protein>
<organism evidence="1 2">
    <name type="scientific">Kutzneria chonburiensis</name>
    <dbReference type="NCBI Taxonomy" id="1483604"/>
    <lineage>
        <taxon>Bacteria</taxon>
        <taxon>Bacillati</taxon>
        <taxon>Actinomycetota</taxon>
        <taxon>Actinomycetes</taxon>
        <taxon>Pseudonocardiales</taxon>
        <taxon>Pseudonocardiaceae</taxon>
        <taxon>Kutzneria</taxon>
    </lineage>
</organism>
<proteinExistence type="predicted"/>
<dbReference type="Gene3D" id="2.50.20.20">
    <property type="match status" value="1"/>
</dbReference>
<evidence type="ECO:0000313" key="1">
    <source>
        <dbReference type="EMBL" id="MFC0546285.1"/>
    </source>
</evidence>